<dbReference type="RefSeq" id="WP_050067699.1">
    <property type="nucleotide sequence ID" value="NZ_JAUKSZ010000048.1"/>
</dbReference>
<name>A0A5I8I0K0_SALET</name>
<evidence type="ECO:0008006" key="2">
    <source>
        <dbReference type="Google" id="ProtNLM"/>
    </source>
</evidence>
<gene>
    <name evidence="1" type="ORF">CQU62_21420</name>
</gene>
<proteinExistence type="predicted"/>
<accession>A0A5I8I0K0</accession>
<reference evidence="1" key="1">
    <citation type="submission" date="2019-07" db="EMBL/GenBank/DDBJ databases">
        <authorList>
            <consortium name="GenomeTrakr network: Whole genome sequencing for foodborne pathogen traceback"/>
        </authorList>
    </citation>
    <scope>NUCLEOTIDE SEQUENCE [LARGE SCALE GENOMIC DNA]</scope>
    <source>
        <strain evidence="1">FSIS21720206</strain>
    </source>
</reference>
<dbReference type="Proteomes" id="UP000839815">
    <property type="component" value="Unassembled WGS sequence"/>
</dbReference>
<dbReference type="EMBL" id="AAIURL010000067">
    <property type="protein sequence ID" value="ECI2861898.1"/>
    <property type="molecule type" value="Genomic_DNA"/>
</dbReference>
<organism evidence="1">
    <name type="scientific">Salmonella enterica subsp. enterica serovar Ouakam</name>
    <dbReference type="NCBI Taxonomy" id="1243585"/>
    <lineage>
        <taxon>Bacteria</taxon>
        <taxon>Pseudomonadati</taxon>
        <taxon>Pseudomonadota</taxon>
        <taxon>Gammaproteobacteria</taxon>
        <taxon>Enterobacterales</taxon>
        <taxon>Enterobacteriaceae</taxon>
        <taxon>Salmonella</taxon>
    </lineage>
</organism>
<sequence>MNWFIDKYAYPMRNLKWWKVSLDEGVFTSNELRNDKKIKNYNEWFSSEEMKNVEGITLFSGRDMKHEASVYKRFSRMNGFDCLKFLSIPIDAIGYIDIDSISSHLEHLHITSPRSDEFYGFYEKESNSVIFDAVFPQLRTLGLLASPIVFKNFDVHNYPALEYLRCELEFDKSAKFLKIFNNSVSMQGYGLDVVSKKDLLKNIPRNVRLLKFWSITTRQFNFSLLEQLPELRYLEIAGSYTPIDCSSFSKLPELIELNIRDSKEIYNTEMLLMSVSLNKVGLKSIDKHDVNETLLDRMKSNINEVECNLRM</sequence>
<dbReference type="AlphaFoldDB" id="A0A5I8I0K0"/>
<evidence type="ECO:0000313" key="1">
    <source>
        <dbReference type="EMBL" id="ECI2861898.1"/>
    </source>
</evidence>
<comment type="caution">
    <text evidence="1">The sequence shown here is derived from an EMBL/GenBank/DDBJ whole genome shotgun (WGS) entry which is preliminary data.</text>
</comment>
<protein>
    <recommendedName>
        <fullName evidence="2">Leucine-rich repeat domain-containing protein</fullName>
    </recommendedName>
</protein>